<dbReference type="GO" id="GO:0008270">
    <property type="term" value="F:zinc ion binding"/>
    <property type="evidence" value="ECO:0007669"/>
    <property type="project" value="UniProtKB-UniRule"/>
</dbReference>
<dbReference type="NCBIfam" id="TIGR00506">
    <property type="entry name" value="ribB"/>
    <property type="match status" value="1"/>
</dbReference>
<evidence type="ECO:0000256" key="13">
    <source>
        <dbReference type="ARBA" id="ARBA00023134"/>
    </source>
</evidence>
<evidence type="ECO:0000256" key="19">
    <source>
        <dbReference type="HAMAP-Rule" id="MF_01283"/>
    </source>
</evidence>
<name>N2A1I9_9FIRM</name>
<dbReference type="FunFam" id="3.40.50.10990:FF:000001">
    <property type="entry name" value="Riboflavin biosynthesis protein RibBA"/>
    <property type="match status" value="1"/>
</dbReference>
<evidence type="ECO:0000256" key="14">
    <source>
        <dbReference type="ARBA" id="ARBA00023211"/>
    </source>
</evidence>
<dbReference type="InterPro" id="IPR036144">
    <property type="entry name" value="RibA-like_sf"/>
</dbReference>
<keyword evidence="22" id="KW-1185">Reference proteome</keyword>
<dbReference type="Proteomes" id="UP000012589">
    <property type="component" value="Unassembled WGS sequence"/>
</dbReference>
<comment type="function">
    <text evidence="3 19">Catalyzes the conversion of D-ribulose 5-phosphate to formate and 3,4-dihydroxy-2-butanone 4-phosphate.</text>
</comment>
<evidence type="ECO:0000256" key="8">
    <source>
        <dbReference type="ARBA" id="ARBA00022723"/>
    </source>
</evidence>
<feature type="binding site" evidence="19">
    <location>
        <position position="29"/>
    </location>
    <ligand>
        <name>Mg(2+)</name>
        <dbReference type="ChEBI" id="CHEBI:18420"/>
        <label>1</label>
    </ligand>
</feature>
<keyword evidence="15 19" id="KW-0456">Lyase</keyword>
<evidence type="ECO:0000256" key="1">
    <source>
        <dbReference type="ARBA" id="ARBA00000141"/>
    </source>
</evidence>
<keyword evidence="7 19" id="KW-0686">Riboflavin biosynthesis</keyword>
<feature type="binding site" evidence="19">
    <location>
        <position position="317"/>
    </location>
    <ligand>
        <name>GTP</name>
        <dbReference type="ChEBI" id="CHEBI:37565"/>
    </ligand>
</feature>
<comment type="function">
    <text evidence="17 19">Catalyzes the conversion of GTP to 2,5-diamino-6-ribosylamino-4(3H)-pyrimidinone 5'-phosphate (DARP), formate and pyrophosphate.</text>
</comment>
<dbReference type="EMBL" id="AQFT01000148">
    <property type="protein sequence ID" value="EMZ20303.1"/>
    <property type="molecule type" value="Genomic_DNA"/>
</dbReference>
<feature type="site" description="Essential for DHBP synthase activity" evidence="19">
    <location>
        <position position="164"/>
    </location>
</feature>
<dbReference type="Pfam" id="PF00926">
    <property type="entry name" value="DHBP_synthase"/>
    <property type="match status" value="1"/>
</dbReference>
<evidence type="ECO:0000256" key="5">
    <source>
        <dbReference type="ARBA" id="ARBA00004904"/>
    </source>
</evidence>
<dbReference type="UniPathway" id="UPA00275">
    <property type="reaction ID" value="UER00399"/>
</dbReference>
<feature type="binding site" evidence="19">
    <location>
        <begin position="295"/>
        <end position="297"/>
    </location>
    <ligand>
        <name>GTP</name>
        <dbReference type="ChEBI" id="CHEBI:37565"/>
    </ligand>
</feature>
<feature type="binding site" evidence="19">
    <location>
        <position position="33"/>
    </location>
    <ligand>
        <name>D-ribulose 5-phosphate</name>
        <dbReference type="ChEBI" id="CHEBI:58121"/>
    </ligand>
</feature>
<dbReference type="eggNOG" id="COG0108">
    <property type="taxonomic scope" value="Bacteria"/>
</dbReference>
<comment type="similarity">
    <text evidence="6 19">In the N-terminal section; belongs to the DHBP synthase family.</text>
</comment>
<evidence type="ECO:0000259" key="20">
    <source>
        <dbReference type="Pfam" id="PF00925"/>
    </source>
</evidence>
<keyword evidence="16 19" id="KW-0511">Multifunctional enzyme</keyword>
<evidence type="ECO:0000256" key="4">
    <source>
        <dbReference type="ARBA" id="ARBA00004853"/>
    </source>
</evidence>
<evidence type="ECO:0000313" key="21">
    <source>
        <dbReference type="EMBL" id="EMZ20303.1"/>
    </source>
</evidence>
<sequence length="400" mass="45207">MFQFHTVEEALADLRNGKVILVTDDQDRENEGDFICAAEFATTENINFMATHGKGLICMPMSEKYVKKLRIPQMVPDNTDNHETAFTVSIDHVSTSTGISAAERSITAMKCVEDDVKPEDFRRPGHMFPLLAKQNGVLERNGHTEATVDLCRLAGLKECGLCCEIMRDDGTMMRMPELTKLAEKWNLTFITIQDLQNYRKCHEKLVEQVTVTKMPTKYGDFVSYGYVNQLNGEHHVALVKGDIGDGTDVLCRVHSECLTGDTFGSLRCDCGQQFAAAMTQIEQEGRGILLYMRQEGRGIGLINKLRAYELQEQGMDTLEANLALGFAGDQREYYIGAQILRDLGVKSMRLLTNNPDKVYQLSEFGMEITQREPLQMDATAHDLFYLKTKQKRMGHILKYE</sequence>
<dbReference type="GO" id="GO:0005525">
    <property type="term" value="F:GTP binding"/>
    <property type="evidence" value="ECO:0007669"/>
    <property type="project" value="UniProtKB-KW"/>
</dbReference>
<dbReference type="GO" id="GO:0030145">
    <property type="term" value="F:manganese ion binding"/>
    <property type="evidence" value="ECO:0007669"/>
    <property type="project" value="UniProtKB-UniRule"/>
</dbReference>
<feature type="binding site" evidence="19">
    <location>
        <position position="270"/>
    </location>
    <ligand>
        <name>Zn(2+)</name>
        <dbReference type="ChEBI" id="CHEBI:29105"/>
        <note>catalytic</note>
    </ligand>
</feature>
<evidence type="ECO:0000256" key="7">
    <source>
        <dbReference type="ARBA" id="ARBA00022619"/>
    </source>
</evidence>
<keyword evidence="12 19" id="KW-0460">Magnesium</keyword>
<organism evidence="21 22">
    <name type="scientific">Eubacterium plexicaudatum ASF492</name>
    <dbReference type="NCBI Taxonomy" id="1235802"/>
    <lineage>
        <taxon>Bacteria</taxon>
        <taxon>Bacillati</taxon>
        <taxon>Bacillota</taxon>
        <taxon>Clostridia</taxon>
        <taxon>Eubacteriales</taxon>
        <taxon>Eubacteriaceae</taxon>
        <taxon>Eubacterium</taxon>
    </lineage>
</organism>
<comment type="caution">
    <text evidence="21">The sequence shown here is derived from an EMBL/GenBank/DDBJ whole genome shotgun (WGS) entry which is preliminary data.</text>
</comment>
<protein>
    <recommendedName>
        <fullName evidence="19">Riboflavin biosynthesis protein RibBA</fullName>
    </recommendedName>
    <domain>
        <recommendedName>
            <fullName evidence="19">3,4-dihydroxy-2-butanone 4-phosphate synthase</fullName>
            <shortName evidence="19">DHBP synthase</shortName>
            <ecNumber evidence="19">4.1.99.12</ecNumber>
        </recommendedName>
    </domain>
    <domain>
        <recommendedName>
            <fullName evidence="19">GTP cyclohydrolase-2</fullName>
            <ecNumber evidence="19">3.5.4.25</ecNumber>
        </recommendedName>
        <alternativeName>
            <fullName evidence="19">GTP cyclohydrolase II</fullName>
        </alternativeName>
    </domain>
</protein>
<dbReference type="PIRSF" id="PIRSF001259">
    <property type="entry name" value="RibA"/>
    <property type="match status" value="1"/>
</dbReference>
<feature type="binding site" evidence="19">
    <location>
        <position position="143"/>
    </location>
    <ligand>
        <name>Mg(2+)</name>
        <dbReference type="ChEBI" id="CHEBI:18420"/>
        <label>2</label>
    </ligand>
</feature>
<feature type="binding site" evidence="19">
    <location>
        <position position="164"/>
    </location>
    <ligand>
        <name>D-ribulose 5-phosphate</name>
        <dbReference type="ChEBI" id="CHEBI:58121"/>
    </ligand>
</feature>
<dbReference type="Gene3D" id="3.40.50.10990">
    <property type="entry name" value="GTP cyclohydrolase II"/>
    <property type="match status" value="1"/>
</dbReference>
<evidence type="ECO:0000256" key="3">
    <source>
        <dbReference type="ARBA" id="ARBA00002284"/>
    </source>
</evidence>
<feature type="binding site" evidence="19">
    <location>
        <begin position="28"/>
        <end position="29"/>
    </location>
    <ligand>
        <name>D-ribulose 5-phosphate</name>
        <dbReference type="ChEBI" id="CHEBI:58121"/>
    </ligand>
</feature>
<feature type="binding site" evidence="19">
    <location>
        <position position="352"/>
    </location>
    <ligand>
        <name>GTP</name>
        <dbReference type="ChEBI" id="CHEBI:37565"/>
    </ligand>
</feature>
<dbReference type="PANTHER" id="PTHR21327">
    <property type="entry name" value="GTP CYCLOHYDROLASE II-RELATED"/>
    <property type="match status" value="1"/>
</dbReference>
<dbReference type="PANTHER" id="PTHR21327:SF18">
    <property type="entry name" value="3,4-DIHYDROXY-2-BUTANONE 4-PHOSPHATE SYNTHASE"/>
    <property type="match status" value="1"/>
</dbReference>
<evidence type="ECO:0000256" key="10">
    <source>
        <dbReference type="ARBA" id="ARBA00022801"/>
    </source>
</evidence>
<dbReference type="HAMAP" id="MF_00179">
    <property type="entry name" value="RibA"/>
    <property type="match status" value="1"/>
</dbReference>
<keyword evidence="9 19" id="KW-0547">Nucleotide-binding</keyword>
<comment type="cofactor">
    <cofactor evidence="19">
        <name>Mg(2+)</name>
        <dbReference type="ChEBI" id="CHEBI:18420"/>
    </cofactor>
    <cofactor evidence="19">
        <name>Mn(2+)</name>
        <dbReference type="ChEBI" id="CHEBI:29035"/>
    </cofactor>
    <text evidence="19">Binds 2 divalent metal cations per subunit. Magnesium or manganese.</text>
</comment>
<dbReference type="HOGENOM" id="CLU_020273_1_2_9"/>
<keyword evidence="11 19" id="KW-0862">Zinc</keyword>
<dbReference type="SUPFAM" id="SSF142695">
    <property type="entry name" value="RibA-like"/>
    <property type="match status" value="1"/>
</dbReference>
<feature type="binding site" evidence="19">
    <location>
        <position position="29"/>
    </location>
    <ligand>
        <name>Mg(2+)</name>
        <dbReference type="ChEBI" id="CHEBI:18420"/>
        <label>2</label>
    </ligand>
</feature>
<dbReference type="Pfam" id="PF00925">
    <property type="entry name" value="GTP_cyclohydro2"/>
    <property type="match status" value="1"/>
</dbReference>
<dbReference type="GO" id="GO:0000287">
    <property type="term" value="F:magnesium ion binding"/>
    <property type="evidence" value="ECO:0007669"/>
    <property type="project" value="UniProtKB-UniRule"/>
</dbReference>
<evidence type="ECO:0000256" key="6">
    <source>
        <dbReference type="ARBA" id="ARBA00005520"/>
    </source>
</evidence>
<feature type="site" description="Essential for DHBP synthase activity" evidence="19">
    <location>
        <position position="126"/>
    </location>
</feature>
<feature type="active site" description="Proton acceptor; for GTP cyclohydrolase activity" evidence="19">
    <location>
        <position position="329"/>
    </location>
</feature>
<reference evidence="21 22" key="1">
    <citation type="journal article" date="2014" name="Genome Announc.">
        <title>Draft genome sequences of the altered schaedler flora, a defined bacterial community from gnotobiotic mice.</title>
        <authorList>
            <person name="Wannemuehler M.J."/>
            <person name="Overstreet A.M."/>
            <person name="Ward D.V."/>
            <person name="Phillips G.J."/>
        </authorList>
    </citation>
    <scope>NUCLEOTIDE SEQUENCE [LARGE SCALE GENOMIC DNA]</scope>
    <source>
        <strain evidence="21 22">ASF492</strain>
    </source>
</reference>
<comment type="similarity">
    <text evidence="19">In the C-terminal section; belongs to the GTP cyclohydrolase II family.</text>
</comment>
<dbReference type="InterPro" id="IPR017945">
    <property type="entry name" value="DHBP_synth_RibB-like_a/b_dom"/>
</dbReference>
<dbReference type="NCBIfam" id="NF006803">
    <property type="entry name" value="PRK09311.1"/>
    <property type="match status" value="1"/>
</dbReference>
<dbReference type="InterPro" id="IPR000422">
    <property type="entry name" value="DHBP_synthase_RibB"/>
</dbReference>
<dbReference type="InterPro" id="IPR032677">
    <property type="entry name" value="GTP_cyclohydro_II"/>
</dbReference>
<feature type="binding site" evidence="19">
    <location>
        <position position="268"/>
    </location>
    <ligand>
        <name>Zn(2+)</name>
        <dbReference type="ChEBI" id="CHEBI:29105"/>
        <note>catalytic</note>
    </ligand>
</feature>
<dbReference type="AlphaFoldDB" id="N2A1I9"/>
<evidence type="ECO:0000256" key="12">
    <source>
        <dbReference type="ARBA" id="ARBA00022842"/>
    </source>
</evidence>
<comment type="catalytic activity">
    <reaction evidence="18 19">
        <text>GTP + 4 H2O = 2,5-diamino-6-hydroxy-4-(5-phosphoribosylamino)-pyrimidine + formate + 2 phosphate + 3 H(+)</text>
        <dbReference type="Rhea" id="RHEA:23704"/>
        <dbReference type="ChEBI" id="CHEBI:15377"/>
        <dbReference type="ChEBI" id="CHEBI:15378"/>
        <dbReference type="ChEBI" id="CHEBI:15740"/>
        <dbReference type="ChEBI" id="CHEBI:37565"/>
        <dbReference type="ChEBI" id="CHEBI:43474"/>
        <dbReference type="ChEBI" id="CHEBI:58614"/>
        <dbReference type="EC" id="3.5.4.25"/>
    </reaction>
</comment>
<feature type="active site" description="Nucleophile; for GTP cyclohydrolase activity" evidence="19">
    <location>
        <position position="331"/>
    </location>
</feature>
<dbReference type="EC" id="4.1.99.12" evidence="19"/>
<evidence type="ECO:0000256" key="16">
    <source>
        <dbReference type="ARBA" id="ARBA00023268"/>
    </source>
</evidence>
<feature type="binding site" evidence="19">
    <location>
        <begin position="140"/>
        <end position="144"/>
    </location>
    <ligand>
        <name>D-ribulose 5-phosphate</name>
        <dbReference type="ChEBI" id="CHEBI:58121"/>
    </ligand>
</feature>
<keyword evidence="14 19" id="KW-0464">Manganese</keyword>
<feature type="region of interest" description="GTP cyclohydrolase II" evidence="19">
    <location>
        <begin position="202"/>
        <end position="400"/>
    </location>
</feature>
<dbReference type="CDD" id="cd00641">
    <property type="entry name" value="GTP_cyclohydro2"/>
    <property type="match status" value="1"/>
</dbReference>
<evidence type="ECO:0000256" key="17">
    <source>
        <dbReference type="ARBA" id="ARBA00043932"/>
    </source>
</evidence>
<dbReference type="GO" id="GO:0005829">
    <property type="term" value="C:cytosol"/>
    <property type="evidence" value="ECO:0007669"/>
    <property type="project" value="TreeGrafter"/>
</dbReference>
<dbReference type="InterPro" id="IPR000926">
    <property type="entry name" value="RibA"/>
</dbReference>
<keyword evidence="10 19" id="KW-0378">Hydrolase</keyword>
<dbReference type="NCBIfam" id="TIGR00505">
    <property type="entry name" value="ribA"/>
    <property type="match status" value="1"/>
</dbReference>
<gene>
    <name evidence="19" type="primary">ribBA</name>
    <name evidence="21" type="ORF">C823_05116</name>
</gene>
<proteinExistence type="inferred from homology"/>
<dbReference type="PATRIC" id="fig|1235802.3.peg.5397"/>
<dbReference type="HAMAP" id="MF_00180">
    <property type="entry name" value="RibB"/>
    <property type="match status" value="1"/>
</dbReference>
<dbReference type="InterPro" id="IPR016299">
    <property type="entry name" value="Riboflavin_synth_RibBA"/>
</dbReference>
<evidence type="ECO:0000313" key="22">
    <source>
        <dbReference type="Proteomes" id="UP000012589"/>
    </source>
</evidence>
<feature type="binding site" evidence="19">
    <location>
        <position position="257"/>
    </location>
    <ligand>
        <name>Zn(2+)</name>
        <dbReference type="ChEBI" id="CHEBI:29105"/>
        <note>catalytic</note>
    </ligand>
</feature>
<dbReference type="HAMAP" id="MF_01283">
    <property type="entry name" value="RibBA"/>
    <property type="match status" value="1"/>
</dbReference>
<dbReference type="OrthoDB" id="9793111at2"/>
<feature type="domain" description="GTP cyclohydrolase II" evidence="20">
    <location>
        <begin position="210"/>
        <end position="372"/>
    </location>
</feature>
<evidence type="ECO:0000256" key="15">
    <source>
        <dbReference type="ARBA" id="ARBA00023239"/>
    </source>
</evidence>
<evidence type="ECO:0000256" key="11">
    <source>
        <dbReference type="ARBA" id="ARBA00022833"/>
    </source>
</evidence>
<feature type="binding site" evidence="19">
    <location>
        <begin position="252"/>
        <end position="256"/>
    </location>
    <ligand>
        <name>GTP</name>
        <dbReference type="ChEBI" id="CHEBI:37565"/>
    </ligand>
</feature>
<accession>N2A1I9</accession>
<comment type="pathway">
    <text evidence="5 19">Cofactor biosynthesis; riboflavin biosynthesis; 2-hydroxy-3-oxobutyl phosphate from D-ribulose 5-phosphate: step 1/1.</text>
</comment>
<dbReference type="EC" id="3.5.4.25" evidence="19"/>
<evidence type="ECO:0000256" key="2">
    <source>
        <dbReference type="ARBA" id="ARBA00001936"/>
    </source>
</evidence>
<feature type="region of interest" description="DHBP synthase" evidence="19">
    <location>
        <begin position="1"/>
        <end position="201"/>
    </location>
</feature>
<dbReference type="NCBIfam" id="NF001591">
    <property type="entry name" value="PRK00393.1"/>
    <property type="match status" value="1"/>
</dbReference>
<dbReference type="GO" id="GO:0003935">
    <property type="term" value="F:GTP cyclohydrolase II activity"/>
    <property type="evidence" value="ECO:0007669"/>
    <property type="project" value="UniProtKB-UniRule"/>
</dbReference>
<evidence type="ECO:0000256" key="9">
    <source>
        <dbReference type="ARBA" id="ARBA00022741"/>
    </source>
</evidence>
<dbReference type="Gene3D" id="3.90.870.10">
    <property type="entry name" value="DHBP synthase"/>
    <property type="match status" value="1"/>
</dbReference>
<dbReference type="SUPFAM" id="SSF55821">
    <property type="entry name" value="YrdC/RibB"/>
    <property type="match status" value="1"/>
</dbReference>
<dbReference type="FunFam" id="3.90.870.10:FF:000001">
    <property type="entry name" value="Riboflavin biosynthesis protein RibBA"/>
    <property type="match status" value="1"/>
</dbReference>
<feature type="binding site" evidence="19">
    <location>
        <position position="357"/>
    </location>
    <ligand>
        <name>GTP</name>
        <dbReference type="ChEBI" id="CHEBI:37565"/>
    </ligand>
</feature>
<dbReference type="eggNOG" id="COG0807">
    <property type="taxonomic scope" value="Bacteria"/>
</dbReference>
<comment type="catalytic activity">
    <reaction evidence="1 19">
        <text>D-ribulose 5-phosphate = (2S)-2-hydroxy-3-oxobutyl phosphate + formate + H(+)</text>
        <dbReference type="Rhea" id="RHEA:18457"/>
        <dbReference type="ChEBI" id="CHEBI:15378"/>
        <dbReference type="ChEBI" id="CHEBI:15740"/>
        <dbReference type="ChEBI" id="CHEBI:58121"/>
        <dbReference type="ChEBI" id="CHEBI:58830"/>
        <dbReference type="EC" id="4.1.99.12"/>
    </reaction>
</comment>
<comment type="cofactor">
    <cofactor evidence="19">
        <name>Zn(2+)</name>
        <dbReference type="ChEBI" id="CHEBI:29105"/>
    </cofactor>
    <text evidence="19">Binds 1 zinc ion per subunit.</text>
</comment>
<comment type="pathway">
    <text evidence="4 19">Cofactor biosynthesis; riboflavin biosynthesis; 5-amino-6-(D-ribitylamino)uracil from GTP: step 1/4.</text>
</comment>
<keyword evidence="8 19" id="KW-0479">Metal-binding</keyword>
<evidence type="ECO:0000256" key="18">
    <source>
        <dbReference type="ARBA" id="ARBA00049295"/>
    </source>
</evidence>
<keyword evidence="13 19" id="KW-0342">GTP-binding</keyword>
<dbReference type="STRING" id="1235802.C823_05116"/>
<feature type="binding site" evidence="19">
    <location>
        <position position="273"/>
    </location>
    <ligand>
        <name>GTP</name>
        <dbReference type="ChEBI" id="CHEBI:37565"/>
    </ligand>
</feature>
<comment type="cofactor">
    <cofactor evidence="2">
        <name>Mn(2+)</name>
        <dbReference type="ChEBI" id="CHEBI:29035"/>
    </cofactor>
</comment>
<dbReference type="GO" id="GO:0009231">
    <property type="term" value="P:riboflavin biosynthetic process"/>
    <property type="evidence" value="ECO:0007669"/>
    <property type="project" value="UniProtKB-UniRule"/>
</dbReference>
<dbReference type="GO" id="GO:0008686">
    <property type="term" value="F:3,4-dihydroxy-2-butanone-4-phosphate synthase activity"/>
    <property type="evidence" value="ECO:0007669"/>
    <property type="project" value="UniProtKB-UniRule"/>
</dbReference>